<dbReference type="InterPro" id="IPR040553">
    <property type="entry name" value="TxDE"/>
</dbReference>
<dbReference type="EMBL" id="CP024848">
    <property type="protein sequence ID" value="AXI08299.1"/>
    <property type="molecule type" value="Genomic_DNA"/>
</dbReference>
<dbReference type="Pfam" id="PF18711">
    <property type="entry name" value="TxDE"/>
    <property type="match status" value="1"/>
</dbReference>
<protein>
    <recommendedName>
        <fullName evidence="1">VOC domain-containing protein</fullName>
    </recommendedName>
</protein>
<dbReference type="SUPFAM" id="SSF54593">
    <property type="entry name" value="Glyoxalase/Bleomycin resistance protein/Dihydroxybiphenyl dioxygenase"/>
    <property type="match status" value="1"/>
</dbReference>
<sequence length="231" mass="26281">MEIKSLTLHTNNLKKMREFYVDTFGFPLLMEDENSFRIGIGSSELEFTSENVEGHPYYHFAFNIFANKFEEAKSWVKERVQLNVRDGEDEVYFSHFQAHALYFYDPAGNIVEFISRPLTAKKGEGSFSIEGILNISEIGLTVADAISAGEKLIEVGINERDNDPLSSTSLNFMGEKSKGIFIILNQPGREWIFSNKLSAIYPMEITTTNNSKIVLNSEHILEVYQGQKNEL</sequence>
<dbReference type="RefSeq" id="WP_114915593.1">
    <property type="nucleotide sequence ID" value="NZ_CP024848.1"/>
</dbReference>
<dbReference type="Pfam" id="PF00903">
    <property type="entry name" value="Glyoxalase"/>
    <property type="match status" value="1"/>
</dbReference>
<feature type="domain" description="VOC" evidence="1">
    <location>
        <begin position="2"/>
        <end position="116"/>
    </location>
</feature>
<name>A0A345PE69_9BACI</name>
<keyword evidence="3" id="KW-1185">Reference proteome</keyword>
<dbReference type="Gene3D" id="3.10.180.10">
    <property type="entry name" value="2,3-Dihydroxybiphenyl 1,2-Dioxygenase, domain 1"/>
    <property type="match status" value="1"/>
</dbReference>
<dbReference type="InterPro" id="IPR004360">
    <property type="entry name" value="Glyas_Fos-R_dOase_dom"/>
</dbReference>
<organism evidence="2 3">
    <name type="scientific">Oceanobacillus zhaokaii</name>
    <dbReference type="NCBI Taxonomy" id="2052660"/>
    <lineage>
        <taxon>Bacteria</taxon>
        <taxon>Bacillati</taxon>
        <taxon>Bacillota</taxon>
        <taxon>Bacilli</taxon>
        <taxon>Bacillales</taxon>
        <taxon>Bacillaceae</taxon>
        <taxon>Oceanobacillus</taxon>
    </lineage>
</organism>
<evidence type="ECO:0000313" key="2">
    <source>
        <dbReference type="EMBL" id="AXI08299.1"/>
    </source>
</evidence>
<accession>A0A345PE69</accession>
<dbReference type="KEGG" id="ocn:CUC15_04845"/>
<evidence type="ECO:0000313" key="3">
    <source>
        <dbReference type="Proteomes" id="UP000253908"/>
    </source>
</evidence>
<dbReference type="PROSITE" id="PS51819">
    <property type="entry name" value="VOC"/>
    <property type="match status" value="1"/>
</dbReference>
<dbReference type="AlphaFoldDB" id="A0A345PE69"/>
<dbReference type="OrthoDB" id="2703022at2"/>
<dbReference type="InterPro" id="IPR029068">
    <property type="entry name" value="Glyas_Bleomycin-R_OHBP_Dase"/>
</dbReference>
<evidence type="ECO:0000259" key="1">
    <source>
        <dbReference type="PROSITE" id="PS51819"/>
    </source>
</evidence>
<dbReference type="InterPro" id="IPR037523">
    <property type="entry name" value="VOC_core"/>
</dbReference>
<reference evidence="3" key="1">
    <citation type="submission" date="2017-11" db="EMBL/GenBank/DDBJ databases">
        <authorList>
            <person name="Zhu W."/>
        </authorList>
    </citation>
    <scope>NUCLEOTIDE SEQUENCE [LARGE SCALE GENOMIC DNA]</scope>
    <source>
        <strain evidence="3">160</strain>
    </source>
</reference>
<proteinExistence type="predicted"/>
<dbReference type="Proteomes" id="UP000253908">
    <property type="component" value="Chromosome"/>
</dbReference>
<gene>
    <name evidence="2" type="ORF">CUC15_04845</name>
</gene>